<protein>
    <submittedName>
        <fullName evidence="2">Uncharacterized protein</fullName>
    </submittedName>
</protein>
<dbReference type="AlphaFoldDB" id="A0A6I4ZWL3"/>
<dbReference type="RefSeq" id="WP_160847548.1">
    <property type="nucleotide sequence ID" value="NZ_WMEQ01000001.1"/>
</dbReference>
<gene>
    <name evidence="2" type="ORF">GLW05_01305</name>
</gene>
<proteinExistence type="predicted"/>
<organism evidence="2 3">
    <name type="scientific">Pontibacillus yanchengensis</name>
    <dbReference type="NCBI Taxonomy" id="462910"/>
    <lineage>
        <taxon>Bacteria</taxon>
        <taxon>Bacillati</taxon>
        <taxon>Bacillota</taxon>
        <taxon>Bacilli</taxon>
        <taxon>Bacillales</taxon>
        <taxon>Bacillaceae</taxon>
        <taxon>Pontibacillus</taxon>
    </lineage>
</organism>
<name>A0A6I4ZWL3_9BACI</name>
<sequence length="71" mass="8074">MAEKKDSNQEGTRSFDDFMFGPRPTSSKSDQGSEKNESFDIGDTTGIIIETYNQLSPYVKEVSKFLKNWKS</sequence>
<dbReference type="OrthoDB" id="2974234at2"/>
<dbReference type="EMBL" id="WMEQ01000001">
    <property type="protein sequence ID" value="MYL32242.1"/>
    <property type="molecule type" value="Genomic_DNA"/>
</dbReference>
<accession>A0A6I4ZWL3</accession>
<evidence type="ECO:0000313" key="3">
    <source>
        <dbReference type="Proteomes" id="UP000468638"/>
    </source>
</evidence>
<feature type="compositionally biased region" description="Basic and acidic residues" evidence="1">
    <location>
        <begin position="1"/>
        <end position="16"/>
    </location>
</feature>
<evidence type="ECO:0000313" key="2">
    <source>
        <dbReference type="EMBL" id="MYL32242.1"/>
    </source>
</evidence>
<comment type="caution">
    <text evidence="2">The sequence shown here is derived from an EMBL/GenBank/DDBJ whole genome shotgun (WGS) entry which is preliminary data.</text>
</comment>
<reference evidence="2 3" key="1">
    <citation type="submission" date="2019-11" db="EMBL/GenBank/DDBJ databases">
        <title>Genome sequences of 17 halophilic strains isolated from different environments.</title>
        <authorList>
            <person name="Furrow R.E."/>
        </authorList>
    </citation>
    <scope>NUCLEOTIDE SEQUENCE [LARGE SCALE GENOMIC DNA]</scope>
    <source>
        <strain evidence="2 3">22514_16_FS</strain>
    </source>
</reference>
<evidence type="ECO:0000256" key="1">
    <source>
        <dbReference type="SAM" id="MobiDB-lite"/>
    </source>
</evidence>
<feature type="region of interest" description="Disordered" evidence="1">
    <location>
        <begin position="1"/>
        <end position="42"/>
    </location>
</feature>
<dbReference type="Proteomes" id="UP000468638">
    <property type="component" value="Unassembled WGS sequence"/>
</dbReference>